<evidence type="ECO:0000313" key="1">
    <source>
        <dbReference type="EMBL" id="MBD3922222.1"/>
    </source>
</evidence>
<dbReference type="RefSeq" id="WP_191206525.1">
    <property type="nucleotide sequence ID" value="NZ_JACXZA010000008.1"/>
</dbReference>
<accession>A0ABR8N486</accession>
<protein>
    <submittedName>
        <fullName evidence="1">Uncharacterized protein</fullName>
    </submittedName>
</protein>
<sequence>MCEDSSGSEGELWRDTDIYVVDFFEYEKYVGVWFVYKDGNAHHTGFILELDKTTIEYEASGTKGHPLDNINSIQKGDPARFEFDRQIQAAIKHYKCGESGLKSA</sequence>
<comment type="caution">
    <text evidence="1">The sequence shown here is derived from an EMBL/GenBank/DDBJ whole genome shotgun (WGS) entry which is preliminary data.</text>
</comment>
<dbReference type="EMBL" id="JACXZA010000008">
    <property type="protein sequence ID" value="MBD3922222.1"/>
    <property type="molecule type" value="Genomic_DNA"/>
</dbReference>
<name>A0ABR8N486_9BACL</name>
<gene>
    <name evidence="1" type="ORF">H8B09_25930</name>
</gene>
<organism evidence="1 2">
    <name type="scientific">Paenibacillus terricola</name>
    <dbReference type="NCBI Taxonomy" id="2763503"/>
    <lineage>
        <taxon>Bacteria</taxon>
        <taxon>Bacillati</taxon>
        <taxon>Bacillota</taxon>
        <taxon>Bacilli</taxon>
        <taxon>Bacillales</taxon>
        <taxon>Paenibacillaceae</taxon>
        <taxon>Paenibacillus</taxon>
    </lineage>
</organism>
<reference evidence="1 2" key="1">
    <citation type="submission" date="2020-09" db="EMBL/GenBank/DDBJ databases">
        <title>Paenibacillus sp. strain PR3 16S rRNA gene Genome sequencing and assembly.</title>
        <authorList>
            <person name="Kim J."/>
        </authorList>
    </citation>
    <scope>NUCLEOTIDE SEQUENCE [LARGE SCALE GENOMIC DNA]</scope>
    <source>
        <strain evidence="1 2">PR3</strain>
    </source>
</reference>
<dbReference type="Proteomes" id="UP000609346">
    <property type="component" value="Unassembled WGS sequence"/>
</dbReference>
<evidence type="ECO:0000313" key="2">
    <source>
        <dbReference type="Proteomes" id="UP000609346"/>
    </source>
</evidence>
<proteinExistence type="predicted"/>
<keyword evidence="2" id="KW-1185">Reference proteome</keyword>